<feature type="domain" description="EF-hand" evidence="2">
    <location>
        <begin position="384"/>
        <end position="419"/>
    </location>
</feature>
<dbReference type="EMBL" id="SPLM01000145">
    <property type="protein sequence ID" value="TMW56606.1"/>
    <property type="molecule type" value="Genomic_DNA"/>
</dbReference>
<gene>
    <name evidence="3" type="ORF">Poli38472_006616</name>
</gene>
<evidence type="ECO:0000256" key="1">
    <source>
        <dbReference type="SAM" id="MobiDB-lite"/>
    </source>
</evidence>
<sequence>MRRYGEVKALDGHVRDSERLIKRANTTDTLKKALPVSRRLQESRSVLEAEYAVLNEVSAKNAALQAKLRDAQPLLWMDNALVMHRSKKEEERRAGSAWEALDPTETSLLRHRRRLQWEVSRRIARVDRELSSNPPTQRFWHVRERKRREQQEDERRKHEQEREAERRKIEKARRLQRQQEEAARSKQAVKKAVERAKPEILREYEFVNKISEPAVTKETPKEIPLPDFSDEEDKENKPKTKAAPARRKKEKPVHKTAETPVDRKVKQSPLDPTEDASVPGFLDTEEARSHHKATKSPSDDLPLHVQPSAIDPSDMRVAPASPRELSFEPESPRPVPALPTNAGSSRQHNQKSMSSSLGRQILSDYRTMPSVASFGAPPVEAKRLNGDVLRRLFSDLDSDRDGHLNRLETCMALHRLHIDVPAPKIAAFFNSIHTTEATEPRRRGEPAVPSAPPLKQVISFRQFVAFITAAFEQQQSRKQAPPPPQPVRTSHREYGQRPHPHPSPKLRIPPLTPRTSSPSRSQRSPVRIDKTHKSKERHDRDEPAPIVVMQENQQKTIEERVLERLPEYLLPQLLADDANRAEVMVRRSLERLTLEGDTGVDDDMVKNIAEQVMRAFVQQVVTGKSHQKDAHEVDVSGLRGAGLDWETEPIQVLPPPVMDVEEEAKPRDDWWNVLSEEQITSLVREIYSQQQQKVSEVDIQPPDSEQVVEDEVVEDALASATGIPVQSDVAVAAPEEVERRRIQQVAEKAIQTSSIEWSTPAPLPSPPREEVEKPLPIAMAESSEAPPAIVEPFNEGEIARNDVDLSDGEVYGGLKRRILKRANVEMALAHEPQEEDDWLARSSVESGELPRMAFLQRDHHQRLLNVSTSSLESGELEDGAMPVPA</sequence>
<feature type="compositionally biased region" description="Basic and acidic residues" evidence="1">
    <location>
        <begin position="191"/>
        <end position="206"/>
    </location>
</feature>
<protein>
    <recommendedName>
        <fullName evidence="2">EF-hand domain-containing protein</fullName>
    </recommendedName>
</protein>
<dbReference type="GO" id="GO:0005509">
    <property type="term" value="F:calcium ion binding"/>
    <property type="evidence" value="ECO:0007669"/>
    <property type="project" value="InterPro"/>
</dbReference>
<keyword evidence="4" id="KW-1185">Reference proteome</keyword>
<dbReference type="Gene3D" id="1.10.238.10">
    <property type="entry name" value="EF-hand"/>
    <property type="match status" value="1"/>
</dbReference>
<feature type="region of interest" description="Disordered" evidence="1">
    <location>
        <begin position="472"/>
        <end position="543"/>
    </location>
</feature>
<dbReference type="OrthoDB" id="168431at2759"/>
<feature type="compositionally biased region" description="Basic and acidic residues" evidence="1">
    <location>
        <begin position="526"/>
        <end position="543"/>
    </location>
</feature>
<feature type="region of interest" description="Disordered" evidence="1">
    <location>
        <begin position="128"/>
        <end position="356"/>
    </location>
</feature>
<feature type="compositionally biased region" description="Basic and acidic residues" evidence="1">
    <location>
        <begin position="147"/>
        <end position="168"/>
    </location>
</feature>
<dbReference type="InterPro" id="IPR002048">
    <property type="entry name" value="EF_hand_dom"/>
</dbReference>
<evidence type="ECO:0000313" key="4">
    <source>
        <dbReference type="Proteomes" id="UP000794436"/>
    </source>
</evidence>
<proteinExistence type="predicted"/>
<feature type="compositionally biased region" description="Basic and acidic residues" evidence="1">
    <location>
        <begin position="253"/>
        <end position="265"/>
    </location>
</feature>
<evidence type="ECO:0000313" key="3">
    <source>
        <dbReference type="EMBL" id="TMW56606.1"/>
    </source>
</evidence>
<dbReference type="PROSITE" id="PS50222">
    <property type="entry name" value="EF_HAND_2"/>
    <property type="match status" value="1"/>
</dbReference>
<evidence type="ECO:0000259" key="2">
    <source>
        <dbReference type="PROSITE" id="PS50222"/>
    </source>
</evidence>
<name>A0A8K1C539_PYTOL</name>
<organism evidence="3 4">
    <name type="scientific">Pythium oligandrum</name>
    <name type="common">Mycoparasitic fungus</name>
    <dbReference type="NCBI Taxonomy" id="41045"/>
    <lineage>
        <taxon>Eukaryota</taxon>
        <taxon>Sar</taxon>
        <taxon>Stramenopiles</taxon>
        <taxon>Oomycota</taxon>
        <taxon>Peronosporomycetes</taxon>
        <taxon>Pythiales</taxon>
        <taxon>Pythiaceae</taxon>
        <taxon>Pythium</taxon>
    </lineage>
</organism>
<comment type="caution">
    <text evidence="3">The sequence shown here is derived from an EMBL/GenBank/DDBJ whole genome shotgun (WGS) entry which is preliminary data.</text>
</comment>
<feature type="compositionally biased region" description="Polar residues" evidence="1">
    <location>
        <begin position="341"/>
        <end position="356"/>
    </location>
</feature>
<reference evidence="3" key="1">
    <citation type="submission" date="2019-03" db="EMBL/GenBank/DDBJ databases">
        <title>Long read genome sequence of the mycoparasitic Pythium oligandrum ATCC 38472 isolated from sugarbeet rhizosphere.</title>
        <authorList>
            <person name="Gaulin E."/>
        </authorList>
    </citation>
    <scope>NUCLEOTIDE SEQUENCE</scope>
    <source>
        <strain evidence="3">ATCC 38472_TT</strain>
    </source>
</reference>
<feature type="compositionally biased region" description="Low complexity" evidence="1">
    <location>
        <begin position="513"/>
        <end position="525"/>
    </location>
</feature>
<accession>A0A8K1C539</accession>
<dbReference type="AlphaFoldDB" id="A0A8K1C539"/>
<dbReference type="Proteomes" id="UP000794436">
    <property type="component" value="Unassembled WGS sequence"/>
</dbReference>